<feature type="transmembrane region" description="Helical" evidence="7">
    <location>
        <begin position="79"/>
        <end position="106"/>
    </location>
</feature>
<keyword evidence="7" id="KW-0249">Electron transport</keyword>
<keyword evidence="5 7" id="KW-1133">Transmembrane helix</keyword>
<dbReference type="InterPro" id="IPR003918">
    <property type="entry name" value="NADH_UbQ_OxRdtase"/>
</dbReference>
<feature type="transmembrane region" description="Helical" evidence="7">
    <location>
        <begin position="12"/>
        <end position="31"/>
    </location>
</feature>
<feature type="transmembrane region" description="Helical" evidence="7">
    <location>
        <begin position="139"/>
        <end position="160"/>
    </location>
</feature>
<dbReference type="GO" id="GO:0015990">
    <property type="term" value="P:electron transport coupled proton transport"/>
    <property type="evidence" value="ECO:0007669"/>
    <property type="project" value="TreeGrafter"/>
</dbReference>
<feature type="transmembrane region" description="Helical" evidence="7">
    <location>
        <begin position="306"/>
        <end position="327"/>
    </location>
</feature>
<protein>
    <recommendedName>
        <fullName evidence="7">NADH-ubiquinone oxidoreductase chain 4</fullName>
        <ecNumber evidence="7">7.1.1.2</ecNumber>
    </recommendedName>
</protein>
<dbReference type="EMBL" id="KX687877">
    <property type="protein sequence ID" value="APC24885.1"/>
    <property type="molecule type" value="Genomic_DNA"/>
</dbReference>
<dbReference type="GO" id="GO:0048039">
    <property type="term" value="F:ubiquinone binding"/>
    <property type="evidence" value="ECO:0007669"/>
    <property type="project" value="TreeGrafter"/>
</dbReference>
<keyword evidence="4 7" id="KW-0812">Transmembrane</keyword>
<comment type="subcellular location">
    <subcellularLocation>
        <location evidence="2">Membrane</location>
        <topology evidence="2">Multi-pass membrane protein</topology>
    </subcellularLocation>
    <subcellularLocation>
        <location evidence="7">Mitochondrion membrane</location>
        <topology evidence="7">Multi-pass membrane protein</topology>
    </subcellularLocation>
</comment>
<dbReference type="PANTHER" id="PTHR43507">
    <property type="entry name" value="NADH-UBIQUINONE OXIDOREDUCTASE CHAIN 4"/>
    <property type="match status" value="1"/>
</dbReference>
<organism evidence="9">
    <name type="scientific">Choreocolax polysiphoniae</name>
    <dbReference type="NCBI Taxonomy" id="282351"/>
    <lineage>
        <taxon>Eukaryota</taxon>
        <taxon>Rhodophyta</taxon>
        <taxon>Florideophyceae</taxon>
        <taxon>Rhodymeniophycidae</taxon>
        <taxon>Gigartinales</taxon>
        <taxon>Choreocolacaceae</taxon>
        <taxon>Choreocolax</taxon>
    </lineage>
</organism>
<keyword evidence="7" id="KW-0679">Respiratory chain</keyword>
<gene>
    <name evidence="9" type="primary">nad4</name>
</gene>
<comment type="function">
    <text evidence="1">Core subunit of the mitochondrial membrane respiratory chain NADH dehydrogenase (Complex I) that is believed to belong to the minimal assembly required for catalysis. Complex I functions in the transfer of electrons from NADH to the respiratory chain. The immediate electron acceptor for the enzyme is believed to be ubiquinone.</text>
</comment>
<feature type="transmembrane region" description="Helical" evidence="7">
    <location>
        <begin position="172"/>
        <end position="193"/>
    </location>
</feature>
<dbReference type="GeneID" id="30413306"/>
<dbReference type="GO" id="GO:0008137">
    <property type="term" value="F:NADH dehydrogenase (ubiquinone) activity"/>
    <property type="evidence" value="ECO:0007669"/>
    <property type="project" value="UniProtKB-UniRule"/>
</dbReference>
<feature type="transmembrane region" description="Helical" evidence="7">
    <location>
        <begin position="213"/>
        <end position="236"/>
    </location>
</feature>
<keyword evidence="9" id="KW-0560">Oxidoreductase</keyword>
<comment type="similarity">
    <text evidence="3 7">Belongs to the complex I subunit 4 family.</text>
</comment>
<evidence type="ECO:0000256" key="1">
    <source>
        <dbReference type="ARBA" id="ARBA00003257"/>
    </source>
</evidence>
<evidence type="ECO:0000256" key="4">
    <source>
        <dbReference type="ARBA" id="ARBA00022692"/>
    </source>
</evidence>
<dbReference type="AlphaFoldDB" id="A0A1J0F7E0"/>
<keyword evidence="7 9" id="KW-0496">Mitochondrion</keyword>
<evidence type="ECO:0000256" key="3">
    <source>
        <dbReference type="ARBA" id="ARBA00009025"/>
    </source>
</evidence>
<evidence type="ECO:0000256" key="7">
    <source>
        <dbReference type="RuleBase" id="RU003297"/>
    </source>
</evidence>
<comment type="function">
    <text evidence="7">Core subunit of the mitochondrial membrane respiratory chain NADH dehydrogenase (Complex I) which catalyzes electron transfer from NADH through the respiratory chain, using ubiquinone as an electron acceptor. Essential for the catalytic activity and assembly of complex I.</text>
</comment>
<dbReference type="PANTHER" id="PTHR43507:SF1">
    <property type="entry name" value="NADH-UBIQUINONE OXIDOREDUCTASE CHAIN 4"/>
    <property type="match status" value="1"/>
</dbReference>
<keyword evidence="6 7" id="KW-0472">Membrane</keyword>
<accession>A0A1J0F7E0</accession>
<dbReference type="InterPro" id="IPR001750">
    <property type="entry name" value="ND/Mrp_TM"/>
</dbReference>
<feature type="transmembrane region" description="Helical" evidence="7">
    <location>
        <begin position="38"/>
        <end position="59"/>
    </location>
</feature>
<dbReference type="GO" id="GO:0031966">
    <property type="term" value="C:mitochondrial membrane"/>
    <property type="evidence" value="ECO:0007669"/>
    <property type="project" value="UniProtKB-SubCell"/>
</dbReference>
<dbReference type="RefSeq" id="YP_009325893.1">
    <property type="nucleotide sequence ID" value="NC_032002.1"/>
</dbReference>
<dbReference type="PRINTS" id="PR01437">
    <property type="entry name" value="NUOXDRDTASE4"/>
</dbReference>
<proteinExistence type="inferred from homology"/>
<dbReference type="EC" id="7.1.1.2" evidence="7"/>
<keyword evidence="7" id="KW-0830">Ubiquinone</keyword>
<keyword evidence="7" id="KW-0813">Transport</keyword>
<evidence type="ECO:0000259" key="8">
    <source>
        <dbReference type="Pfam" id="PF00361"/>
    </source>
</evidence>
<feature type="transmembrane region" description="Helical" evidence="7">
    <location>
        <begin position="413"/>
        <end position="435"/>
    </location>
</feature>
<feature type="transmembrane region" description="Helical" evidence="7">
    <location>
        <begin position="456"/>
        <end position="477"/>
    </location>
</feature>
<evidence type="ECO:0000256" key="5">
    <source>
        <dbReference type="ARBA" id="ARBA00022989"/>
    </source>
</evidence>
<geneLocation type="mitochondrion" evidence="9"/>
<dbReference type="InterPro" id="IPR010227">
    <property type="entry name" value="NADH_Q_OxRdtase_chainM/4"/>
</dbReference>
<feature type="transmembrane region" description="Helical" evidence="7">
    <location>
        <begin position="113"/>
        <end position="133"/>
    </location>
</feature>
<reference evidence="9" key="1">
    <citation type="journal article" date="2016" name="Genome Biol. Evol.">
        <title>Red Algal Mitochondrial Genomes are More Complete than Previously Reported.</title>
        <authorList>
            <person name="Salomaki E.D."/>
            <person name="Lane C.E."/>
        </authorList>
    </citation>
    <scope>NUCLEOTIDE SEQUENCE</scope>
</reference>
<name>A0A1J0F7E0_9FLOR</name>
<feature type="transmembrane region" description="Helical" evidence="7">
    <location>
        <begin position="270"/>
        <end position="294"/>
    </location>
</feature>
<dbReference type="GO" id="GO:0003954">
    <property type="term" value="F:NADH dehydrogenase activity"/>
    <property type="evidence" value="ECO:0007669"/>
    <property type="project" value="TreeGrafter"/>
</dbReference>
<feature type="domain" description="NADH:quinone oxidoreductase/Mrp antiporter transmembrane" evidence="8">
    <location>
        <begin position="137"/>
        <end position="423"/>
    </location>
</feature>
<evidence type="ECO:0000313" key="9">
    <source>
        <dbReference type="EMBL" id="APC24885.1"/>
    </source>
</evidence>
<dbReference type="Pfam" id="PF00361">
    <property type="entry name" value="Proton_antipo_M"/>
    <property type="match status" value="1"/>
</dbReference>
<keyword evidence="7" id="KW-0520">NAD</keyword>
<dbReference type="NCBIfam" id="TIGR01972">
    <property type="entry name" value="NDH_I_M"/>
    <property type="match status" value="1"/>
</dbReference>
<evidence type="ECO:0000256" key="2">
    <source>
        <dbReference type="ARBA" id="ARBA00004141"/>
    </source>
</evidence>
<comment type="catalytic activity">
    <reaction evidence="7">
        <text>a ubiquinone + NADH + 5 H(+)(in) = a ubiquinol + NAD(+) + 4 H(+)(out)</text>
        <dbReference type="Rhea" id="RHEA:29091"/>
        <dbReference type="Rhea" id="RHEA-COMP:9565"/>
        <dbReference type="Rhea" id="RHEA-COMP:9566"/>
        <dbReference type="ChEBI" id="CHEBI:15378"/>
        <dbReference type="ChEBI" id="CHEBI:16389"/>
        <dbReference type="ChEBI" id="CHEBI:17976"/>
        <dbReference type="ChEBI" id="CHEBI:57540"/>
        <dbReference type="ChEBI" id="CHEBI:57945"/>
        <dbReference type="EC" id="7.1.1.2"/>
    </reaction>
</comment>
<sequence length="494" mass="57077">MLFFLNCNPILFLSILLLCGILMLIFFIPANKINYLKIFTFNISSIIFLFSLNLWINFFDNTSCFQFFNTSNIIVNSNLMYVIGLDGISLFFIILSTFLINICLLISWNSINFFLKEYLICLLFLEFCLIQVFCVLDIFLFYIFFESILIPMFLIIGIWGSRTRKIRAAFQFFLYTLIGSLFLLISIIYIYTVTGTSDLLILWFTDFSHYLQFILWIMFFFSFAVKIPMVPFHIWLPEAHAEAPTSGSVILAGILLKLGGYGFLRFSLPLFPFACIYFSPIIFLLSLIAIIYGSLTTLRQIDLKKIIAYSSISHMGFVTIGIFSLTVTGIEGSIILMLSHGLISSVMFFCIGILYDRYGTRILKYYSGFSQIMPMFIVFILFFSFCNISFPGTSSFVGELLILIGLLDTNFSLVFITLLGIVFSTSYSIWLLNRISFTSLNLKYFVYFQDISRREFFIFVIFSICTIWIGVYPKYFLNSINFSTLNLVKHLILN</sequence>
<dbReference type="GO" id="GO:0042773">
    <property type="term" value="P:ATP synthesis coupled electron transport"/>
    <property type="evidence" value="ECO:0007669"/>
    <property type="project" value="InterPro"/>
</dbReference>
<evidence type="ECO:0000256" key="6">
    <source>
        <dbReference type="ARBA" id="ARBA00023136"/>
    </source>
</evidence>
<feature type="transmembrane region" description="Helical" evidence="7">
    <location>
        <begin position="248"/>
        <end position="264"/>
    </location>
</feature>
<feature type="transmembrane region" description="Helical" evidence="7">
    <location>
        <begin position="376"/>
        <end position="407"/>
    </location>
</feature>
<feature type="transmembrane region" description="Helical" evidence="7">
    <location>
        <begin position="333"/>
        <end position="355"/>
    </location>
</feature>